<evidence type="ECO:0000313" key="3">
    <source>
        <dbReference type="Proteomes" id="UP001180020"/>
    </source>
</evidence>
<sequence>MTYVPSSAGRAKEEKRDRDRDARDDYYSPERSISPPRDDRQYRSHQRSPSPGEIRENGQSLSRSRSYSPR</sequence>
<feature type="compositionally biased region" description="Basic and acidic residues" evidence="1">
    <location>
        <begin position="10"/>
        <end position="28"/>
    </location>
</feature>
<protein>
    <submittedName>
        <fullName evidence="2">Uncharacterized protein</fullName>
    </submittedName>
</protein>
<feature type="compositionally biased region" description="Polar residues" evidence="1">
    <location>
        <begin position="57"/>
        <end position="70"/>
    </location>
</feature>
<name>A0AAV9CR79_ACOCL</name>
<comment type="caution">
    <text evidence="2">The sequence shown here is derived from an EMBL/GenBank/DDBJ whole genome shotgun (WGS) entry which is preliminary data.</text>
</comment>
<evidence type="ECO:0000256" key="1">
    <source>
        <dbReference type="SAM" id="MobiDB-lite"/>
    </source>
</evidence>
<proteinExistence type="predicted"/>
<keyword evidence="3" id="KW-1185">Reference proteome</keyword>
<accession>A0AAV9CR79</accession>
<dbReference type="Proteomes" id="UP001180020">
    <property type="component" value="Unassembled WGS sequence"/>
</dbReference>
<evidence type="ECO:0000313" key="2">
    <source>
        <dbReference type="EMBL" id="KAK1291356.1"/>
    </source>
</evidence>
<dbReference type="EMBL" id="JAUJYO010000017">
    <property type="protein sequence ID" value="KAK1291356.1"/>
    <property type="molecule type" value="Genomic_DNA"/>
</dbReference>
<feature type="region of interest" description="Disordered" evidence="1">
    <location>
        <begin position="1"/>
        <end position="70"/>
    </location>
</feature>
<dbReference type="AlphaFoldDB" id="A0AAV9CR79"/>
<reference evidence="2" key="1">
    <citation type="journal article" date="2023" name="Nat. Commun.">
        <title>Diploid and tetraploid genomes of Acorus and the evolution of monocots.</title>
        <authorList>
            <person name="Ma L."/>
            <person name="Liu K.W."/>
            <person name="Li Z."/>
            <person name="Hsiao Y.Y."/>
            <person name="Qi Y."/>
            <person name="Fu T."/>
            <person name="Tang G.D."/>
            <person name="Zhang D."/>
            <person name="Sun W.H."/>
            <person name="Liu D.K."/>
            <person name="Li Y."/>
            <person name="Chen G.Z."/>
            <person name="Liu X.D."/>
            <person name="Liao X.Y."/>
            <person name="Jiang Y.T."/>
            <person name="Yu X."/>
            <person name="Hao Y."/>
            <person name="Huang J."/>
            <person name="Zhao X.W."/>
            <person name="Ke S."/>
            <person name="Chen Y.Y."/>
            <person name="Wu W.L."/>
            <person name="Hsu J.L."/>
            <person name="Lin Y.F."/>
            <person name="Huang M.D."/>
            <person name="Li C.Y."/>
            <person name="Huang L."/>
            <person name="Wang Z.W."/>
            <person name="Zhao X."/>
            <person name="Zhong W.Y."/>
            <person name="Peng D.H."/>
            <person name="Ahmad S."/>
            <person name="Lan S."/>
            <person name="Zhang J.S."/>
            <person name="Tsai W.C."/>
            <person name="Van de Peer Y."/>
            <person name="Liu Z.J."/>
        </authorList>
    </citation>
    <scope>NUCLEOTIDE SEQUENCE</scope>
    <source>
        <strain evidence="2">CP</strain>
    </source>
</reference>
<organism evidence="2 3">
    <name type="scientific">Acorus calamus</name>
    <name type="common">Sweet flag</name>
    <dbReference type="NCBI Taxonomy" id="4465"/>
    <lineage>
        <taxon>Eukaryota</taxon>
        <taxon>Viridiplantae</taxon>
        <taxon>Streptophyta</taxon>
        <taxon>Embryophyta</taxon>
        <taxon>Tracheophyta</taxon>
        <taxon>Spermatophyta</taxon>
        <taxon>Magnoliopsida</taxon>
        <taxon>Liliopsida</taxon>
        <taxon>Acoraceae</taxon>
        <taxon>Acorus</taxon>
    </lineage>
</organism>
<gene>
    <name evidence="2" type="ORF">QJS10_CPB17g01937</name>
</gene>
<reference evidence="2" key="2">
    <citation type="submission" date="2023-06" db="EMBL/GenBank/DDBJ databases">
        <authorList>
            <person name="Ma L."/>
            <person name="Liu K.-W."/>
            <person name="Li Z."/>
            <person name="Hsiao Y.-Y."/>
            <person name="Qi Y."/>
            <person name="Fu T."/>
            <person name="Tang G."/>
            <person name="Zhang D."/>
            <person name="Sun W.-H."/>
            <person name="Liu D.-K."/>
            <person name="Li Y."/>
            <person name="Chen G.-Z."/>
            <person name="Liu X.-D."/>
            <person name="Liao X.-Y."/>
            <person name="Jiang Y.-T."/>
            <person name="Yu X."/>
            <person name="Hao Y."/>
            <person name="Huang J."/>
            <person name="Zhao X.-W."/>
            <person name="Ke S."/>
            <person name="Chen Y.-Y."/>
            <person name="Wu W.-L."/>
            <person name="Hsu J.-L."/>
            <person name="Lin Y.-F."/>
            <person name="Huang M.-D."/>
            <person name="Li C.-Y."/>
            <person name="Huang L."/>
            <person name="Wang Z.-W."/>
            <person name="Zhao X."/>
            <person name="Zhong W.-Y."/>
            <person name="Peng D.-H."/>
            <person name="Ahmad S."/>
            <person name="Lan S."/>
            <person name="Zhang J.-S."/>
            <person name="Tsai W.-C."/>
            <person name="Van De Peer Y."/>
            <person name="Liu Z.-J."/>
        </authorList>
    </citation>
    <scope>NUCLEOTIDE SEQUENCE</scope>
    <source>
        <strain evidence="2">CP</strain>
        <tissue evidence="2">Leaves</tissue>
    </source>
</reference>